<dbReference type="AlphaFoldDB" id="A0A8H3KX51"/>
<accession>A0A8H3KX51</accession>
<protein>
    <submittedName>
        <fullName evidence="1">Uncharacterized protein</fullName>
    </submittedName>
</protein>
<organism evidence="1 2">
    <name type="scientific">Rhizophagus clarus</name>
    <dbReference type="NCBI Taxonomy" id="94130"/>
    <lineage>
        <taxon>Eukaryota</taxon>
        <taxon>Fungi</taxon>
        <taxon>Fungi incertae sedis</taxon>
        <taxon>Mucoromycota</taxon>
        <taxon>Glomeromycotina</taxon>
        <taxon>Glomeromycetes</taxon>
        <taxon>Glomerales</taxon>
        <taxon>Glomeraceae</taxon>
        <taxon>Rhizophagus</taxon>
    </lineage>
</organism>
<proteinExistence type="predicted"/>
<reference evidence="1" key="1">
    <citation type="submission" date="2019-10" db="EMBL/GenBank/DDBJ databases">
        <title>Conservation and host-specific expression of non-tandemly repeated heterogenous ribosome RNA gene in arbuscular mycorrhizal fungi.</title>
        <authorList>
            <person name="Maeda T."/>
            <person name="Kobayashi Y."/>
            <person name="Nakagawa T."/>
            <person name="Ezawa T."/>
            <person name="Yamaguchi K."/>
            <person name="Bino T."/>
            <person name="Nishimoto Y."/>
            <person name="Shigenobu S."/>
            <person name="Kawaguchi M."/>
        </authorList>
    </citation>
    <scope>NUCLEOTIDE SEQUENCE</scope>
    <source>
        <strain evidence="1">HR1</strain>
    </source>
</reference>
<comment type="caution">
    <text evidence="1">The sequence shown here is derived from an EMBL/GenBank/DDBJ whole genome shotgun (WGS) entry which is preliminary data.</text>
</comment>
<name>A0A8H3KX51_9GLOM</name>
<evidence type="ECO:0000313" key="1">
    <source>
        <dbReference type="EMBL" id="GES77547.1"/>
    </source>
</evidence>
<sequence length="71" mass="7913">MSKGSLTPKSPILSITSSEFPLYSSEELHVPRASLCTPLQAVDVYMNSHDPSSLCLKKDYVSYNEYDLSLK</sequence>
<gene>
    <name evidence="1" type="ORF">RCL2_000490400</name>
</gene>
<dbReference type="Proteomes" id="UP000615446">
    <property type="component" value="Unassembled WGS sequence"/>
</dbReference>
<evidence type="ECO:0000313" key="2">
    <source>
        <dbReference type="Proteomes" id="UP000615446"/>
    </source>
</evidence>
<dbReference type="EMBL" id="BLAL01000030">
    <property type="protein sequence ID" value="GES77547.1"/>
    <property type="molecule type" value="Genomic_DNA"/>
</dbReference>